<dbReference type="PANTHER" id="PTHR33026">
    <property type="entry name" value="OS06G0360600 PROTEIN"/>
    <property type="match status" value="1"/>
</dbReference>
<dbReference type="Proteomes" id="UP001231189">
    <property type="component" value="Unassembled WGS sequence"/>
</dbReference>
<reference evidence="2" key="1">
    <citation type="submission" date="2023-07" db="EMBL/GenBank/DDBJ databases">
        <title>A chromosome-level genome assembly of Lolium multiflorum.</title>
        <authorList>
            <person name="Chen Y."/>
            <person name="Copetti D."/>
            <person name="Kolliker R."/>
            <person name="Studer B."/>
        </authorList>
    </citation>
    <scope>NUCLEOTIDE SEQUENCE</scope>
    <source>
        <strain evidence="2">02402/16</strain>
        <tissue evidence="2">Leaf</tissue>
    </source>
</reference>
<comment type="caution">
    <text evidence="2">The sequence shown here is derived from an EMBL/GenBank/DDBJ whole genome shotgun (WGS) entry which is preliminary data.</text>
</comment>
<proteinExistence type="predicted"/>
<feature type="domain" description="Transposase (putative) gypsy type" evidence="1">
    <location>
        <begin position="88"/>
        <end position="155"/>
    </location>
</feature>
<gene>
    <name evidence="2" type="ORF">QYE76_017954</name>
</gene>
<sequence>MGKKRSAVTASAVASTTGSKATAAVPKRTVPKAVTATAKDAQCDWKASTITKCEEKRMRSLGLISDNEEDVCFPCSDSRPNPPAGFTVMFSAFLYQGLSLPAHEFLRCLLFSYDIQLWQLTLNSILHLAIFITVCEAFLGIDPHWGLWKKIFFIKRYNGGNGPYVVGGIDFVARKEINYLNFPMKEFIQETGEEPKDDESIGKVEAHVKVVEDSGATGDKEEEKGKEENKTVVTGALTAEHQKALAVELTDTSESSPSDRYDNDADHVLFFGAAPEVSTAQPPKRPSGGFADEDELLFESKISRMEKDLLGVHAMAAVIKKKGELAIEAKKYALNELQKATESLNFIALNLSEENKRVHERVEVLTDLSQPHDVFWINKSKVAVVAKVQDRVQQVHRFFDKCRAGLTMIWKTMFPLNPAPPTLLTLMSNFRNAARVRALVRSQLLAGAEIAFAFVLAQHPSLDL</sequence>
<accession>A0AAD8QG65</accession>
<name>A0AAD8QG65_LOLMU</name>
<keyword evidence="3" id="KW-1185">Reference proteome</keyword>
<evidence type="ECO:0000313" key="2">
    <source>
        <dbReference type="EMBL" id="KAK1600867.1"/>
    </source>
</evidence>
<dbReference type="Pfam" id="PF04195">
    <property type="entry name" value="Transposase_28"/>
    <property type="match status" value="1"/>
</dbReference>
<protein>
    <recommendedName>
        <fullName evidence="1">Transposase (putative) gypsy type domain-containing protein</fullName>
    </recommendedName>
</protein>
<organism evidence="2 3">
    <name type="scientific">Lolium multiflorum</name>
    <name type="common">Italian ryegrass</name>
    <name type="synonym">Lolium perenne subsp. multiflorum</name>
    <dbReference type="NCBI Taxonomy" id="4521"/>
    <lineage>
        <taxon>Eukaryota</taxon>
        <taxon>Viridiplantae</taxon>
        <taxon>Streptophyta</taxon>
        <taxon>Embryophyta</taxon>
        <taxon>Tracheophyta</taxon>
        <taxon>Spermatophyta</taxon>
        <taxon>Magnoliopsida</taxon>
        <taxon>Liliopsida</taxon>
        <taxon>Poales</taxon>
        <taxon>Poaceae</taxon>
        <taxon>BOP clade</taxon>
        <taxon>Pooideae</taxon>
        <taxon>Poodae</taxon>
        <taxon>Poeae</taxon>
        <taxon>Poeae Chloroplast Group 2 (Poeae type)</taxon>
        <taxon>Loliodinae</taxon>
        <taxon>Loliinae</taxon>
        <taxon>Lolium</taxon>
    </lineage>
</organism>
<evidence type="ECO:0000259" key="1">
    <source>
        <dbReference type="Pfam" id="PF04195"/>
    </source>
</evidence>
<dbReference type="InterPro" id="IPR007321">
    <property type="entry name" value="Transposase_28"/>
</dbReference>
<dbReference type="PANTHER" id="PTHR33026:SF7">
    <property type="entry name" value="OS03G0100275 PROTEIN"/>
    <property type="match status" value="1"/>
</dbReference>
<evidence type="ECO:0000313" key="3">
    <source>
        <dbReference type="Proteomes" id="UP001231189"/>
    </source>
</evidence>
<dbReference type="AlphaFoldDB" id="A0AAD8QG65"/>
<dbReference type="EMBL" id="JAUUTY010000549">
    <property type="protein sequence ID" value="KAK1600867.1"/>
    <property type="molecule type" value="Genomic_DNA"/>
</dbReference>